<keyword evidence="3" id="KW-0804">Transcription</keyword>
<accession>A0AA96M142</accession>
<sequence length="300" mass="33905">MMNNHEVILKDTVKEMTRVLKNQPELSITSSNPLSVNCYRWPHGPLHETIAPMDQHVIIAHFGNMQTVERRTGHQVVRDTIREGTITTIPRGSSSRWDMSGTVDVIHFYIPNQTFNDLLLQVDAPLTELLFRTAYFDDTTAKIISAIHDTLSDNNRITHLLCEHLMLALVLQLIQNHSPVKAHVQQANYFLSPRVLKNSLEILDSSPIGEVTIQALAAEQGMSSAHFCRAFKNSTGLTPYGWLKQRVMERAFLQLQSTNKQVSEIALESGYNSQNAFTSAFRKMTGLTPSQWRKKSHAAK</sequence>
<evidence type="ECO:0000313" key="6">
    <source>
        <dbReference type="EMBL" id="WNS36633.1"/>
    </source>
</evidence>
<dbReference type="InterPro" id="IPR009057">
    <property type="entry name" value="Homeodomain-like_sf"/>
</dbReference>
<dbReference type="RefSeq" id="WP_265194622.1">
    <property type="nucleotide sequence ID" value="NZ_CP135253.1"/>
</dbReference>
<proteinExistence type="predicted"/>
<dbReference type="AlphaFoldDB" id="A0AA96M142"/>
<keyword evidence="2" id="KW-0238">DNA-binding</keyword>
<reference evidence="6" key="1">
    <citation type="submission" date="2023-09" db="EMBL/GenBank/DDBJ databases">
        <title>Coexistence of blaNDM-1 and blaKPC-2 in Enterobacter chuandaensis.</title>
        <authorList>
            <person name="Chen R."/>
        </authorList>
    </citation>
    <scope>NUCLEOTIDE SEQUENCE</scope>
    <source>
        <strain evidence="6">FAHZZU5885</strain>
    </source>
</reference>
<protein>
    <submittedName>
        <fullName evidence="6">AraC family transcriptional regulator</fullName>
    </submittedName>
    <submittedName>
        <fullName evidence="5">Helix-turn-helix domain-containing protein</fullName>
    </submittedName>
</protein>
<dbReference type="PRINTS" id="PR00032">
    <property type="entry name" value="HTHARAC"/>
</dbReference>
<dbReference type="PANTHER" id="PTHR46796:SF14">
    <property type="entry name" value="TRANSCRIPTIONAL REGULATORY PROTEIN"/>
    <property type="match status" value="1"/>
</dbReference>
<evidence type="ECO:0000256" key="3">
    <source>
        <dbReference type="ARBA" id="ARBA00023163"/>
    </source>
</evidence>
<evidence type="ECO:0000259" key="4">
    <source>
        <dbReference type="PROSITE" id="PS01124"/>
    </source>
</evidence>
<dbReference type="PANTHER" id="PTHR46796">
    <property type="entry name" value="HTH-TYPE TRANSCRIPTIONAL ACTIVATOR RHAS-RELATED"/>
    <property type="match status" value="1"/>
</dbReference>
<organism evidence="6">
    <name type="scientific">Enterobacter chuandaensis</name>
    <dbReference type="NCBI Taxonomy" id="2497875"/>
    <lineage>
        <taxon>Bacteria</taxon>
        <taxon>Pseudomonadati</taxon>
        <taxon>Pseudomonadota</taxon>
        <taxon>Gammaproteobacteria</taxon>
        <taxon>Enterobacterales</taxon>
        <taxon>Enterobacteriaceae</taxon>
        <taxon>Enterobacter</taxon>
        <taxon>Enterobacter cloacae complex</taxon>
    </lineage>
</organism>
<evidence type="ECO:0000313" key="5">
    <source>
        <dbReference type="EMBL" id="MFB4719418.1"/>
    </source>
</evidence>
<dbReference type="PROSITE" id="PS01124">
    <property type="entry name" value="HTH_ARAC_FAMILY_2"/>
    <property type="match status" value="1"/>
</dbReference>
<dbReference type="Gene3D" id="1.10.10.60">
    <property type="entry name" value="Homeodomain-like"/>
    <property type="match status" value="2"/>
</dbReference>
<dbReference type="EMBL" id="JBHGSI010000002">
    <property type="protein sequence ID" value="MFB4719418.1"/>
    <property type="molecule type" value="Genomic_DNA"/>
</dbReference>
<dbReference type="InterPro" id="IPR020449">
    <property type="entry name" value="Tscrpt_reg_AraC-type_HTH"/>
</dbReference>
<keyword evidence="1" id="KW-0805">Transcription regulation</keyword>
<feature type="domain" description="HTH araC/xylS-type" evidence="4">
    <location>
        <begin position="197"/>
        <end position="295"/>
    </location>
</feature>
<dbReference type="Proteomes" id="UP001577381">
    <property type="component" value="Unassembled WGS sequence"/>
</dbReference>
<gene>
    <name evidence="5" type="ORF">ACE3KR_11050</name>
    <name evidence="6" type="ORF">RQP59_16275</name>
</gene>
<dbReference type="GO" id="GO:0043565">
    <property type="term" value="F:sequence-specific DNA binding"/>
    <property type="evidence" value="ECO:0007669"/>
    <property type="project" value="InterPro"/>
</dbReference>
<dbReference type="GO" id="GO:0003700">
    <property type="term" value="F:DNA-binding transcription factor activity"/>
    <property type="evidence" value="ECO:0007669"/>
    <property type="project" value="InterPro"/>
</dbReference>
<dbReference type="SUPFAM" id="SSF46689">
    <property type="entry name" value="Homeodomain-like"/>
    <property type="match status" value="2"/>
</dbReference>
<name>A0AA96M142_9ENTR</name>
<dbReference type="InterPro" id="IPR018060">
    <property type="entry name" value="HTH_AraC"/>
</dbReference>
<dbReference type="EMBL" id="CP135253">
    <property type="protein sequence ID" value="WNS36633.1"/>
    <property type="molecule type" value="Genomic_DNA"/>
</dbReference>
<evidence type="ECO:0000313" key="7">
    <source>
        <dbReference type="Proteomes" id="UP001577381"/>
    </source>
</evidence>
<dbReference type="KEGG" id="echu:RQP59_16275"/>
<keyword evidence="7" id="KW-1185">Reference proteome</keyword>
<evidence type="ECO:0000256" key="1">
    <source>
        <dbReference type="ARBA" id="ARBA00023015"/>
    </source>
</evidence>
<dbReference type="SMART" id="SM00342">
    <property type="entry name" value="HTH_ARAC"/>
    <property type="match status" value="1"/>
</dbReference>
<reference evidence="5 7" key="2">
    <citation type="submission" date="2024-09" db="EMBL/GenBank/DDBJ databases">
        <title>Molecular characterization of Carbapenemase-producing Enterobacter cloacae Complex from Infections in Argentina.</title>
        <authorList>
            <person name="De Mendieta J.M."/>
            <person name="Gomez S."/>
        </authorList>
    </citation>
    <scope>NUCLEOTIDE SEQUENCE [LARGE SCALE GENOMIC DNA]</scope>
    <source>
        <strain evidence="5 7">M23267</strain>
    </source>
</reference>
<evidence type="ECO:0000256" key="2">
    <source>
        <dbReference type="ARBA" id="ARBA00023125"/>
    </source>
</evidence>
<dbReference type="InterPro" id="IPR050204">
    <property type="entry name" value="AraC_XylS_family_regulators"/>
</dbReference>
<dbReference type="Pfam" id="PF12833">
    <property type="entry name" value="HTH_18"/>
    <property type="match status" value="1"/>
</dbReference>